<reference evidence="2" key="1">
    <citation type="submission" date="2023-07" db="EMBL/GenBank/DDBJ databases">
        <title>draft genome sequence of fig (Ficus carica).</title>
        <authorList>
            <person name="Takahashi T."/>
            <person name="Nishimura K."/>
        </authorList>
    </citation>
    <scope>NUCLEOTIDE SEQUENCE</scope>
</reference>
<keyword evidence="3" id="KW-1185">Reference proteome</keyword>
<feature type="compositionally biased region" description="Polar residues" evidence="1">
    <location>
        <begin position="30"/>
        <end position="48"/>
    </location>
</feature>
<dbReference type="AlphaFoldDB" id="A0AA88J3F3"/>
<evidence type="ECO:0000256" key="1">
    <source>
        <dbReference type="SAM" id="MobiDB-lite"/>
    </source>
</evidence>
<name>A0AA88J3F3_FICCA</name>
<organism evidence="2 3">
    <name type="scientific">Ficus carica</name>
    <name type="common">Common fig</name>
    <dbReference type="NCBI Taxonomy" id="3494"/>
    <lineage>
        <taxon>Eukaryota</taxon>
        <taxon>Viridiplantae</taxon>
        <taxon>Streptophyta</taxon>
        <taxon>Embryophyta</taxon>
        <taxon>Tracheophyta</taxon>
        <taxon>Spermatophyta</taxon>
        <taxon>Magnoliopsida</taxon>
        <taxon>eudicotyledons</taxon>
        <taxon>Gunneridae</taxon>
        <taxon>Pentapetalae</taxon>
        <taxon>rosids</taxon>
        <taxon>fabids</taxon>
        <taxon>Rosales</taxon>
        <taxon>Moraceae</taxon>
        <taxon>Ficeae</taxon>
        <taxon>Ficus</taxon>
    </lineage>
</organism>
<dbReference type="Proteomes" id="UP001187192">
    <property type="component" value="Unassembled WGS sequence"/>
</dbReference>
<comment type="caution">
    <text evidence="2">The sequence shown here is derived from an EMBL/GenBank/DDBJ whole genome shotgun (WGS) entry which is preliminary data.</text>
</comment>
<sequence length="97" mass="10585">MVEERKEMKSQIIKLTGALAVQECRKFPSQAQSNLKGQHMAQTSNSEDQNIKEVNATATRSGKILDTISTSASTSSGQEVAPKKNEPIELLVKVPFP</sequence>
<protein>
    <submittedName>
        <fullName evidence="2">Uncharacterized protein</fullName>
    </submittedName>
</protein>
<proteinExistence type="predicted"/>
<gene>
    <name evidence="2" type="ORF">TIFTF001_029926</name>
</gene>
<evidence type="ECO:0000313" key="2">
    <source>
        <dbReference type="EMBL" id="GMN60817.1"/>
    </source>
</evidence>
<accession>A0AA88J3F3</accession>
<dbReference type="EMBL" id="BTGU01000102">
    <property type="protein sequence ID" value="GMN60817.1"/>
    <property type="molecule type" value="Genomic_DNA"/>
</dbReference>
<evidence type="ECO:0000313" key="3">
    <source>
        <dbReference type="Proteomes" id="UP001187192"/>
    </source>
</evidence>
<feature type="region of interest" description="Disordered" evidence="1">
    <location>
        <begin position="30"/>
        <end position="50"/>
    </location>
</feature>